<dbReference type="InterPro" id="IPR036364">
    <property type="entry name" value="SEA_dom_sf"/>
</dbReference>
<evidence type="ECO:0000313" key="15">
    <source>
        <dbReference type="RefSeq" id="XP_025777917.1"/>
    </source>
</evidence>
<dbReference type="RefSeq" id="XP_025777917.1">
    <property type="nucleotide sequence ID" value="XM_025922132.1"/>
</dbReference>
<keyword evidence="3 11" id="KW-0812">Transmembrane</keyword>
<proteinExistence type="predicted"/>
<dbReference type="Gene3D" id="3.30.70.960">
    <property type="entry name" value="SEA domain"/>
    <property type="match status" value="1"/>
</dbReference>
<evidence type="ECO:0000256" key="3">
    <source>
        <dbReference type="ARBA" id="ARBA00022692"/>
    </source>
</evidence>
<accession>A0A6P6HQ73</accession>
<evidence type="ECO:0000256" key="2">
    <source>
        <dbReference type="ARBA" id="ARBA00022670"/>
    </source>
</evidence>
<dbReference type="GO" id="GO:0004252">
    <property type="term" value="F:serine-type endopeptidase activity"/>
    <property type="evidence" value="ECO:0007669"/>
    <property type="project" value="InterPro"/>
</dbReference>
<feature type="transmembrane region" description="Helical" evidence="11">
    <location>
        <begin position="87"/>
        <end position="110"/>
    </location>
</feature>
<dbReference type="PANTHER" id="PTHR24252">
    <property type="entry name" value="ACROSIN-RELATED"/>
    <property type="match status" value="1"/>
</dbReference>
<keyword evidence="14" id="KW-1185">Reference proteome</keyword>
<dbReference type="InterPro" id="IPR001314">
    <property type="entry name" value="Peptidase_S1A"/>
</dbReference>
<dbReference type="KEGG" id="pcoo:112858714"/>
<evidence type="ECO:0000256" key="9">
    <source>
        <dbReference type="ARBA" id="ARBA00023157"/>
    </source>
</evidence>
<dbReference type="AlphaFoldDB" id="A0A6P6HQ73"/>
<dbReference type="InterPro" id="IPR001254">
    <property type="entry name" value="Trypsin_dom"/>
</dbReference>
<dbReference type="GO" id="GO:0016020">
    <property type="term" value="C:membrane"/>
    <property type="evidence" value="ECO:0007669"/>
    <property type="project" value="UniProtKB-SubCell"/>
</dbReference>
<sequence length="495" mass="55462">MPVDEAGQPRVEACPPEKFGQVVAHLLEILGTLQLLCQLLEKMAQSPGATGHENGGPERGRPVEFSEVDYPQVEYQRRQQFWDPIRLALFTLAIVAIIGIAIGIVTHFVVEDDKSFYYLASFKVTNIKYKENYGMKSSREFIERSHQIERMMSRIFRRSSGGGRFIKSHVIRLSPDEQGMNILMVLMFRYPSTDSAEQIKKKIERILYQSLKTKQLPLTINKSSFTLTSIDSKKMRNLLNSRCGIRMTSSNMPLPASSSTERIVQGRETAMEGEWPWQASLQLIGSGHQCGATLISNTWLLTAAHCFRKNKDPSQWIATFGTTITPPAVQRSLGKIILHENYHRETNENDIALAQLTNRVEFSNIVQRVCLPDSSIKLPPKTSVFVTGFGSIVDDGPTQNKLRQARVETISTDVCNRKDVYDGLITSGMLCAGFMEGKVDACKGDSGGPLVYDNHDIWYLVGIVSWGQSCALPKKPGVYTRVTQYRGWIASKTGI</sequence>
<keyword evidence="7 11" id="KW-1133">Transmembrane helix</keyword>
<dbReference type="CDD" id="cd00190">
    <property type="entry name" value="Tryp_SPc"/>
    <property type="match status" value="1"/>
</dbReference>
<organism evidence="14 15">
    <name type="scientific">Puma concolor</name>
    <name type="common">Mountain lion</name>
    <name type="synonym">Felis concolor</name>
    <dbReference type="NCBI Taxonomy" id="9696"/>
    <lineage>
        <taxon>Eukaryota</taxon>
        <taxon>Metazoa</taxon>
        <taxon>Chordata</taxon>
        <taxon>Craniata</taxon>
        <taxon>Vertebrata</taxon>
        <taxon>Euteleostomi</taxon>
        <taxon>Mammalia</taxon>
        <taxon>Eutheria</taxon>
        <taxon>Laurasiatheria</taxon>
        <taxon>Carnivora</taxon>
        <taxon>Feliformia</taxon>
        <taxon>Felidae</taxon>
        <taxon>Felinae</taxon>
        <taxon>Puma</taxon>
    </lineage>
</organism>
<keyword evidence="5 10" id="KW-0720">Serine protease</keyword>
<dbReference type="Pfam" id="PF01390">
    <property type="entry name" value="SEA"/>
    <property type="match status" value="1"/>
</dbReference>
<dbReference type="GeneID" id="112858714"/>
<dbReference type="Proteomes" id="UP000515131">
    <property type="component" value="Unplaced"/>
</dbReference>
<evidence type="ECO:0000256" key="1">
    <source>
        <dbReference type="ARBA" id="ARBA00004606"/>
    </source>
</evidence>
<evidence type="ECO:0000256" key="8">
    <source>
        <dbReference type="ARBA" id="ARBA00023136"/>
    </source>
</evidence>
<evidence type="ECO:0000256" key="4">
    <source>
        <dbReference type="ARBA" id="ARBA00022801"/>
    </source>
</evidence>
<evidence type="ECO:0000256" key="10">
    <source>
        <dbReference type="RuleBase" id="RU363034"/>
    </source>
</evidence>
<feature type="domain" description="SEA" evidence="12">
    <location>
        <begin position="114"/>
        <end position="232"/>
    </location>
</feature>
<keyword evidence="6" id="KW-0735">Signal-anchor</keyword>
<protein>
    <submittedName>
        <fullName evidence="15">Transmembrane protease serine 11F</fullName>
    </submittedName>
</protein>
<dbReference type="PROSITE" id="PS00135">
    <property type="entry name" value="TRYPSIN_SER"/>
    <property type="match status" value="1"/>
</dbReference>
<dbReference type="FunFam" id="2.40.10.10:FF:000003">
    <property type="entry name" value="Transmembrane serine protease 3"/>
    <property type="match status" value="1"/>
</dbReference>
<dbReference type="PROSITE" id="PS50024">
    <property type="entry name" value="SEA"/>
    <property type="match status" value="1"/>
</dbReference>
<dbReference type="PROSITE" id="PS50240">
    <property type="entry name" value="TRYPSIN_DOM"/>
    <property type="match status" value="1"/>
</dbReference>
<dbReference type="Pfam" id="PF00089">
    <property type="entry name" value="Trypsin"/>
    <property type="match status" value="1"/>
</dbReference>
<evidence type="ECO:0000313" key="14">
    <source>
        <dbReference type="Proteomes" id="UP000515131"/>
    </source>
</evidence>
<evidence type="ECO:0000256" key="11">
    <source>
        <dbReference type="SAM" id="Phobius"/>
    </source>
</evidence>
<gene>
    <name evidence="15" type="primary">LOC112858714</name>
</gene>
<dbReference type="GO" id="GO:0006508">
    <property type="term" value="P:proteolysis"/>
    <property type="evidence" value="ECO:0007669"/>
    <property type="project" value="UniProtKB-KW"/>
</dbReference>
<evidence type="ECO:0000259" key="12">
    <source>
        <dbReference type="PROSITE" id="PS50024"/>
    </source>
</evidence>
<dbReference type="InterPro" id="IPR033116">
    <property type="entry name" value="TRYPSIN_SER"/>
</dbReference>
<dbReference type="InterPro" id="IPR000082">
    <property type="entry name" value="SEA_dom"/>
</dbReference>
<dbReference type="InterPro" id="IPR043504">
    <property type="entry name" value="Peptidase_S1_PA_chymotrypsin"/>
</dbReference>
<dbReference type="InterPro" id="IPR009003">
    <property type="entry name" value="Peptidase_S1_PA"/>
</dbReference>
<evidence type="ECO:0000256" key="7">
    <source>
        <dbReference type="ARBA" id="ARBA00022989"/>
    </source>
</evidence>
<dbReference type="PROSITE" id="PS00134">
    <property type="entry name" value="TRYPSIN_HIS"/>
    <property type="match status" value="1"/>
</dbReference>
<comment type="subcellular location">
    <subcellularLocation>
        <location evidence="1">Membrane</location>
        <topology evidence="1">Single-pass type II membrane protein</topology>
    </subcellularLocation>
</comment>
<keyword evidence="9" id="KW-1015">Disulfide bond</keyword>
<name>A0A6P6HQ73_PUMCO</name>
<evidence type="ECO:0000256" key="6">
    <source>
        <dbReference type="ARBA" id="ARBA00022968"/>
    </source>
</evidence>
<feature type="domain" description="Peptidase S1" evidence="13">
    <location>
        <begin position="263"/>
        <end position="494"/>
    </location>
</feature>
<dbReference type="PRINTS" id="PR00722">
    <property type="entry name" value="CHYMOTRYPSIN"/>
</dbReference>
<evidence type="ECO:0000256" key="5">
    <source>
        <dbReference type="ARBA" id="ARBA00022825"/>
    </source>
</evidence>
<dbReference type="SUPFAM" id="SSF82671">
    <property type="entry name" value="SEA domain"/>
    <property type="match status" value="1"/>
</dbReference>
<reference evidence="15" key="1">
    <citation type="submission" date="2025-08" db="UniProtKB">
        <authorList>
            <consortium name="RefSeq"/>
        </authorList>
    </citation>
    <scope>IDENTIFICATION</scope>
    <source>
        <tissue evidence="15">Blood</tissue>
    </source>
</reference>
<keyword evidence="2 10" id="KW-0645">Protease</keyword>
<dbReference type="PANTHER" id="PTHR24252:SF17">
    <property type="entry name" value="SUPPRESSOR OF TUMORIGENICITY 14 PROTEIN HOMOLOG-RELATED"/>
    <property type="match status" value="1"/>
</dbReference>
<keyword evidence="8 11" id="KW-0472">Membrane</keyword>
<evidence type="ECO:0000259" key="13">
    <source>
        <dbReference type="PROSITE" id="PS50240"/>
    </source>
</evidence>
<dbReference type="SMART" id="SM00020">
    <property type="entry name" value="Tryp_SPc"/>
    <property type="match status" value="1"/>
</dbReference>
<keyword evidence="4 10" id="KW-0378">Hydrolase</keyword>
<dbReference type="SUPFAM" id="SSF50494">
    <property type="entry name" value="Trypsin-like serine proteases"/>
    <property type="match status" value="1"/>
</dbReference>
<dbReference type="Gene3D" id="2.40.10.10">
    <property type="entry name" value="Trypsin-like serine proteases"/>
    <property type="match status" value="2"/>
</dbReference>
<dbReference type="InterPro" id="IPR018114">
    <property type="entry name" value="TRYPSIN_HIS"/>
</dbReference>